<dbReference type="AlphaFoldDB" id="A0A7X2IJL1"/>
<evidence type="ECO:0000313" key="3">
    <source>
        <dbReference type="Proteomes" id="UP000446768"/>
    </source>
</evidence>
<sequence length="154" mass="16766">MEVRVMELPPVTLAYLRHTGPFGPALGAFWRDVFNPWRAAHGLMNRTTYGIAQDDPSTTPPEQCRYDACVEVADDYVAPAPAAVMHFPGGRFAAVRYRGPAADIGNAWMAFYSKALPASGLQGIPGPCFERYDASYTEDAATGVFECDLCIAIK</sequence>
<feature type="domain" description="AraC effector-binding" evidence="1">
    <location>
        <begin position="1"/>
        <end position="154"/>
    </location>
</feature>
<dbReference type="RefSeq" id="WP_154371678.1">
    <property type="nucleotide sequence ID" value="NZ_WKJJ01000003.1"/>
</dbReference>
<protein>
    <submittedName>
        <fullName evidence="2">AraC family transcriptional regulator</fullName>
    </submittedName>
</protein>
<dbReference type="InterPro" id="IPR010499">
    <property type="entry name" value="AraC_E-bd"/>
</dbReference>
<comment type="caution">
    <text evidence="2">The sequence shown here is derived from an EMBL/GenBank/DDBJ whole genome shotgun (WGS) entry which is preliminary data.</text>
</comment>
<dbReference type="SUPFAM" id="SSF55136">
    <property type="entry name" value="Probable bacterial effector-binding domain"/>
    <property type="match status" value="1"/>
</dbReference>
<evidence type="ECO:0000259" key="1">
    <source>
        <dbReference type="SMART" id="SM00871"/>
    </source>
</evidence>
<keyword evidence="3" id="KW-1185">Reference proteome</keyword>
<dbReference type="PANTHER" id="PTHR40055:SF1">
    <property type="entry name" value="TRANSCRIPTIONAL REGULATOR YGIV-RELATED"/>
    <property type="match status" value="1"/>
</dbReference>
<reference evidence="2 3" key="1">
    <citation type="submission" date="2019-11" db="EMBL/GenBank/DDBJ databases">
        <title>Novel species isolated from a subtropical stream in China.</title>
        <authorList>
            <person name="Lu H."/>
        </authorList>
    </citation>
    <scope>NUCLEOTIDE SEQUENCE [LARGE SCALE GENOMIC DNA]</scope>
    <source>
        <strain evidence="2 3">FT92W</strain>
    </source>
</reference>
<gene>
    <name evidence="2" type="ORF">GJ700_05570</name>
</gene>
<dbReference type="InterPro" id="IPR029442">
    <property type="entry name" value="GyrI-like"/>
</dbReference>
<accession>A0A7X2IJL1</accession>
<dbReference type="InterPro" id="IPR050908">
    <property type="entry name" value="SmbC-like"/>
</dbReference>
<organism evidence="2 3">
    <name type="scientific">Pseudoduganella rivuli</name>
    <dbReference type="NCBI Taxonomy" id="2666085"/>
    <lineage>
        <taxon>Bacteria</taxon>
        <taxon>Pseudomonadati</taxon>
        <taxon>Pseudomonadota</taxon>
        <taxon>Betaproteobacteria</taxon>
        <taxon>Burkholderiales</taxon>
        <taxon>Oxalobacteraceae</taxon>
        <taxon>Telluria group</taxon>
        <taxon>Pseudoduganella</taxon>
    </lineage>
</organism>
<name>A0A7X2IJL1_9BURK</name>
<dbReference type="InterPro" id="IPR011256">
    <property type="entry name" value="Reg_factor_effector_dom_sf"/>
</dbReference>
<dbReference type="SMART" id="SM00871">
    <property type="entry name" value="AraC_E_bind"/>
    <property type="match status" value="1"/>
</dbReference>
<evidence type="ECO:0000313" key="2">
    <source>
        <dbReference type="EMBL" id="MRV71187.1"/>
    </source>
</evidence>
<dbReference type="Pfam" id="PF06445">
    <property type="entry name" value="GyrI-like"/>
    <property type="match status" value="1"/>
</dbReference>
<proteinExistence type="predicted"/>
<dbReference type="Gene3D" id="3.20.80.10">
    <property type="entry name" value="Regulatory factor, effector binding domain"/>
    <property type="match status" value="1"/>
</dbReference>
<dbReference type="PANTHER" id="PTHR40055">
    <property type="entry name" value="TRANSCRIPTIONAL REGULATOR YGIV-RELATED"/>
    <property type="match status" value="1"/>
</dbReference>
<dbReference type="Proteomes" id="UP000446768">
    <property type="component" value="Unassembled WGS sequence"/>
</dbReference>
<dbReference type="EMBL" id="WKJJ01000003">
    <property type="protein sequence ID" value="MRV71187.1"/>
    <property type="molecule type" value="Genomic_DNA"/>
</dbReference>